<evidence type="ECO:0000313" key="2">
    <source>
        <dbReference type="EMBL" id="MBA4618510.1"/>
    </source>
</evidence>
<protein>
    <submittedName>
        <fullName evidence="2">Uncharacterized protein</fullName>
    </submittedName>
</protein>
<reference evidence="2" key="1">
    <citation type="journal article" date="2013" name="J. Plant Res.">
        <title>Effect of fungi and light on seed germination of three Opuntia species from semiarid lands of central Mexico.</title>
        <authorList>
            <person name="Delgado-Sanchez P."/>
            <person name="Jimenez-Bremont J.F."/>
            <person name="Guerrero-Gonzalez Mde L."/>
            <person name="Flores J."/>
        </authorList>
    </citation>
    <scope>NUCLEOTIDE SEQUENCE</scope>
    <source>
        <tissue evidence="2">Cladode</tissue>
    </source>
</reference>
<feature type="region of interest" description="Disordered" evidence="1">
    <location>
        <begin position="1"/>
        <end position="21"/>
    </location>
</feature>
<organism evidence="2">
    <name type="scientific">Opuntia streptacantha</name>
    <name type="common">Prickly pear cactus</name>
    <name type="synonym">Opuntia cardona</name>
    <dbReference type="NCBI Taxonomy" id="393608"/>
    <lineage>
        <taxon>Eukaryota</taxon>
        <taxon>Viridiplantae</taxon>
        <taxon>Streptophyta</taxon>
        <taxon>Embryophyta</taxon>
        <taxon>Tracheophyta</taxon>
        <taxon>Spermatophyta</taxon>
        <taxon>Magnoliopsida</taxon>
        <taxon>eudicotyledons</taxon>
        <taxon>Gunneridae</taxon>
        <taxon>Pentapetalae</taxon>
        <taxon>Caryophyllales</taxon>
        <taxon>Cactineae</taxon>
        <taxon>Cactaceae</taxon>
        <taxon>Opuntioideae</taxon>
        <taxon>Opuntia</taxon>
    </lineage>
</organism>
<name>A0A7C8YI48_OPUST</name>
<dbReference type="EMBL" id="GISG01021045">
    <property type="protein sequence ID" value="MBA4618510.1"/>
    <property type="molecule type" value="Transcribed_RNA"/>
</dbReference>
<feature type="compositionally biased region" description="Basic and acidic residues" evidence="1">
    <location>
        <begin position="7"/>
        <end position="18"/>
    </location>
</feature>
<dbReference type="AlphaFoldDB" id="A0A7C8YI48"/>
<reference evidence="2" key="2">
    <citation type="submission" date="2020-07" db="EMBL/GenBank/DDBJ databases">
        <authorList>
            <person name="Vera ALvarez R."/>
            <person name="Arias-Moreno D.M."/>
            <person name="Jimenez-Jacinto V."/>
            <person name="Jimenez-Bremont J.F."/>
            <person name="Swaminathan K."/>
            <person name="Moose S.P."/>
            <person name="Guerrero-Gonzalez M.L."/>
            <person name="Marino-Ramirez L."/>
            <person name="Landsman D."/>
            <person name="Rodriguez-Kessler M."/>
            <person name="Delgado-Sanchez P."/>
        </authorList>
    </citation>
    <scope>NUCLEOTIDE SEQUENCE</scope>
    <source>
        <tissue evidence="2">Cladode</tissue>
    </source>
</reference>
<proteinExistence type="predicted"/>
<sequence length="100" mass="11851">MQSTRCSRNEDMIHKPHNTDTSCRFPDTNESITLYIPGNKLKMISKLVASAIPKVFLQKSYVYLQEKQYINAMRNHTQNTWKIWQKIFGILEWLLSDCRN</sequence>
<accession>A0A7C8YI48</accession>
<evidence type="ECO:0000256" key="1">
    <source>
        <dbReference type="SAM" id="MobiDB-lite"/>
    </source>
</evidence>